<dbReference type="SUPFAM" id="SSF51126">
    <property type="entry name" value="Pectin lyase-like"/>
    <property type="match status" value="1"/>
</dbReference>
<dbReference type="PANTHER" id="PTHR31339:SF9">
    <property type="entry name" value="PLASMIN AND FIBRONECTIN-BINDING PROTEIN A"/>
    <property type="match status" value="1"/>
</dbReference>
<evidence type="ECO:0000256" key="4">
    <source>
        <dbReference type="RuleBase" id="RU361169"/>
    </source>
</evidence>
<proteinExistence type="inferred from homology"/>
<dbReference type="InterPro" id="IPR012334">
    <property type="entry name" value="Pectin_lyas_fold"/>
</dbReference>
<organism evidence="5 6">
    <name type="scientific">Olivibacter domesticus</name>
    <name type="common">Pseudosphingobacterium domesticum</name>
    <dbReference type="NCBI Taxonomy" id="407022"/>
    <lineage>
        <taxon>Bacteria</taxon>
        <taxon>Pseudomonadati</taxon>
        <taxon>Bacteroidota</taxon>
        <taxon>Sphingobacteriia</taxon>
        <taxon>Sphingobacteriales</taxon>
        <taxon>Sphingobacteriaceae</taxon>
        <taxon>Olivibacter</taxon>
    </lineage>
</organism>
<dbReference type="SMART" id="SM00710">
    <property type="entry name" value="PbH1"/>
    <property type="match status" value="4"/>
</dbReference>
<sequence>MRLFHWIFVICLLNACQPKASVDLNSLSHIPTSDAVGAARMPDTIAAISAPFPTINLRKPTFPARSISIEDRGLKKGQLATGLIQQAIDELSASGGGKVIIPSGKWNTGRISLKSNVNLYLSEGAKLYFSGEIKDYLPVVFTRNEGIELMSLGACIYANGQENIAVTGKGKLVGPAEGSVRERIMTHDVIENVVALDKPVKERVYDGNNEGFIFPPMFIAPINCTNVLIEGISLERTAFWNIVPQYCDRVIIRGVTINSIGIPRGDGIDIESSKNVLVEYCTLRTGDDCLAMKAGRGWDGLRVNKPTENVVVRYCLAEKGHGGITIGSETAGVIRNLYVHDCVFNNEGNGIRFKTRRPRGGGGEKLYYERIRMNVGETALRWDMLGSAVHVGAAADRSTKIAVNKLTPHFKDIQIKDLIIENASQFVRIDGIPESPLENVMIRNVQSNSEKLFEATDARNIQLTNALLKSKDDTLHGLNIKNIGFEGVQFDIPTKKILFDMPDVEDEHAISLKNISY</sequence>
<keyword evidence="3 4" id="KW-0326">Glycosidase</keyword>
<dbReference type="Proteomes" id="UP000199421">
    <property type="component" value="Unassembled WGS sequence"/>
</dbReference>
<dbReference type="Gene3D" id="2.160.20.10">
    <property type="entry name" value="Single-stranded right-handed beta-helix, Pectin lyase-like"/>
    <property type="match status" value="1"/>
</dbReference>
<evidence type="ECO:0000256" key="1">
    <source>
        <dbReference type="ARBA" id="ARBA00008834"/>
    </source>
</evidence>
<evidence type="ECO:0000313" key="6">
    <source>
        <dbReference type="Proteomes" id="UP000199421"/>
    </source>
</evidence>
<dbReference type="STRING" id="407022.SAMN05661044_03672"/>
<dbReference type="InterPro" id="IPR051801">
    <property type="entry name" value="GH28_Enzymes"/>
</dbReference>
<dbReference type="AlphaFoldDB" id="A0A1H7U0E4"/>
<keyword evidence="6" id="KW-1185">Reference proteome</keyword>
<reference evidence="6" key="1">
    <citation type="submission" date="2016-10" db="EMBL/GenBank/DDBJ databases">
        <authorList>
            <person name="Varghese N."/>
            <person name="Submissions S."/>
        </authorList>
    </citation>
    <scope>NUCLEOTIDE SEQUENCE [LARGE SCALE GENOMIC DNA]</scope>
    <source>
        <strain evidence="6">DSM 18733</strain>
    </source>
</reference>
<comment type="similarity">
    <text evidence="1 4">Belongs to the glycosyl hydrolase 28 family.</text>
</comment>
<keyword evidence="2 4" id="KW-0378">Hydrolase</keyword>
<dbReference type="GO" id="GO:0004650">
    <property type="term" value="F:polygalacturonase activity"/>
    <property type="evidence" value="ECO:0007669"/>
    <property type="project" value="InterPro"/>
</dbReference>
<dbReference type="EMBL" id="FOAF01000005">
    <property type="protein sequence ID" value="SEL90158.1"/>
    <property type="molecule type" value="Genomic_DNA"/>
</dbReference>
<name>A0A1H7U0E4_OLID1</name>
<evidence type="ECO:0000256" key="3">
    <source>
        <dbReference type="ARBA" id="ARBA00023295"/>
    </source>
</evidence>
<dbReference type="InterPro" id="IPR000743">
    <property type="entry name" value="Glyco_hydro_28"/>
</dbReference>
<dbReference type="InterPro" id="IPR011050">
    <property type="entry name" value="Pectin_lyase_fold/virulence"/>
</dbReference>
<dbReference type="PANTHER" id="PTHR31339">
    <property type="entry name" value="PECTIN LYASE-RELATED"/>
    <property type="match status" value="1"/>
</dbReference>
<accession>A0A1H7U0E4</accession>
<dbReference type="OrthoDB" id="9795222at2"/>
<dbReference type="GO" id="GO:0005975">
    <property type="term" value="P:carbohydrate metabolic process"/>
    <property type="evidence" value="ECO:0007669"/>
    <property type="project" value="InterPro"/>
</dbReference>
<protein>
    <submittedName>
        <fullName evidence="5">Glycosyl hydrolases family 28</fullName>
    </submittedName>
</protein>
<gene>
    <name evidence="5" type="ORF">SAMN05661044_03672</name>
</gene>
<evidence type="ECO:0000313" key="5">
    <source>
        <dbReference type="EMBL" id="SEL90158.1"/>
    </source>
</evidence>
<dbReference type="InterPro" id="IPR006626">
    <property type="entry name" value="PbH1"/>
</dbReference>
<dbReference type="Pfam" id="PF00295">
    <property type="entry name" value="Glyco_hydro_28"/>
    <property type="match status" value="1"/>
</dbReference>
<evidence type="ECO:0000256" key="2">
    <source>
        <dbReference type="ARBA" id="ARBA00022801"/>
    </source>
</evidence>
<dbReference type="RefSeq" id="WP_093327129.1">
    <property type="nucleotide sequence ID" value="NZ_FOAF01000005.1"/>
</dbReference>